<dbReference type="InterPro" id="IPR009001">
    <property type="entry name" value="Transl_elong_EF1A/Init_IF2_C"/>
</dbReference>
<protein>
    <recommendedName>
        <fullName evidence="5">Translation elongation factor EFTu/EF1A C-terminal domain-containing protein</fullName>
    </recommendedName>
</protein>
<keyword evidence="4" id="KW-1185">Reference proteome</keyword>
<dbReference type="RefSeq" id="WP_089053657.1">
    <property type="nucleotide sequence ID" value="NZ_MUHA01000007.1"/>
</dbReference>
<dbReference type="Proteomes" id="UP000198336">
    <property type="component" value="Unassembled WGS sequence"/>
</dbReference>
<organism evidence="3 4">
    <name type="scientific">Flavobacterium oncorhynchi</name>
    <dbReference type="NCBI Taxonomy" id="728056"/>
    <lineage>
        <taxon>Bacteria</taxon>
        <taxon>Pseudomonadati</taxon>
        <taxon>Bacteroidota</taxon>
        <taxon>Flavobacteriia</taxon>
        <taxon>Flavobacteriales</taxon>
        <taxon>Flavobacteriaceae</taxon>
        <taxon>Flavobacterium</taxon>
    </lineage>
</organism>
<evidence type="ECO:0000256" key="2">
    <source>
        <dbReference type="ARBA" id="ARBA00023134"/>
    </source>
</evidence>
<evidence type="ECO:0008006" key="5">
    <source>
        <dbReference type="Google" id="ProtNLM"/>
    </source>
</evidence>
<accession>A0A226I3W4</accession>
<gene>
    <name evidence="3" type="ORF">B0A75_07425</name>
</gene>
<dbReference type="AlphaFoldDB" id="A0A226I3W4"/>
<dbReference type="EMBL" id="MUHA01000007">
    <property type="protein sequence ID" value="OXB01384.1"/>
    <property type="molecule type" value="Genomic_DNA"/>
</dbReference>
<evidence type="ECO:0000256" key="1">
    <source>
        <dbReference type="ARBA" id="ARBA00022741"/>
    </source>
</evidence>
<evidence type="ECO:0000313" key="3">
    <source>
        <dbReference type="EMBL" id="OXB01384.1"/>
    </source>
</evidence>
<dbReference type="SUPFAM" id="SSF50465">
    <property type="entry name" value="EF-Tu/eEF-1alpha/eIF2-gamma C-terminal domain"/>
    <property type="match status" value="1"/>
</dbReference>
<proteinExistence type="predicted"/>
<comment type="caution">
    <text evidence="3">The sequence shown here is derived from an EMBL/GenBank/DDBJ whole genome shotgun (WGS) entry which is preliminary data.</text>
</comment>
<keyword evidence="1" id="KW-0547">Nucleotide-binding</keyword>
<reference evidence="3 4" key="1">
    <citation type="submission" date="2016-11" db="EMBL/GenBank/DDBJ databases">
        <title>Whole genomes of Flavobacteriaceae.</title>
        <authorList>
            <person name="Stine C."/>
            <person name="Li C."/>
            <person name="Tadesse D."/>
        </authorList>
    </citation>
    <scope>NUCLEOTIDE SEQUENCE [LARGE SCALE GENOMIC DNA]</scope>
    <source>
        <strain evidence="3 4">CCUG 59446</strain>
    </source>
</reference>
<sequence>MAILKRIEDDELYLYMNGALIFKRWLSSGNSIIIDVMAYDKYTLMSYKDLQYENSNGLLPVKAKIKLKETDEGGRKTGIASGFRPDHVFEYGNDGKVNQAFMGDIIFENQSTIEPGEEKIVTVRFLVNQPIEKYLNKGQVWWIHEGPNLVGSAEIL</sequence>
<dbReference type="GO" id="GO:0005525">
    <property type="term" value="F:GTP binding"/>
    <property type="evidence" value="ECO:0007669"/>
    <property type="project" value="UniProtKB-KW"/>
</dbReference>
<name>A0A226I3W4_9FLAO</name>
<dbReference type="Gene3D" id="2.40.30.10">
    <property type="entry name" value="Translation factors"/>
    <property type="match status" value="1"/>
</dbReference>
<keyword evidence="2" id="KW-0342">GTP-binding</keyword>
<evidence type="ECO:0000313" key="4">
    <source>
        <dbReference type="Proteomes" id="UP000198336"/>
    </source>
</evidence>